<dbReference type="EMBL" id="CP121195">
    <property type="protein sequence ID" value="XBH14799.1"/>
    <property type="molecule type" value="Genomic_DNA"/>
</dbReference>
<dbReference type="RefSeq" id="WP_348270072.1">
    <property type="nucleotide sequence ID" value="NZ_CP121195.1"/>
</dbReference>
<gene>
    <name evidence="1" type="ORF">P8936_06485</name>
</gene>
<organism evidence="1">
    <name type="scientific">Edaphobacter paludis</name>
    <dbReference type="NCBI Taxonomy" id="3035702"/>
    <lineage>
        <taxon>Bacteria</taxon>
        <taxon>Pseudomonadati</taxon>
        <taxon>Acidobacteriota</taxon>
        <taxon>Terriglobia</taxon>
        <taxon>Terriglobales</taxon>
        <taxon>Acidobacteriaceae</taxon>
        <taxon>Edaphobacter</taxon>
    </lineage>
</organism>
<accession>A0AAU7DBW1</accession>
<name>A0AAU7DBW1_9BACT</name>
<protein>
    <recommendedName>
        <fullName evidence="2">Tetratricopeptide repeat protein</fullName>
    </recommendedName>
</protein>
<dbReference type="SUPFAM" id="SSF48452">
    <property type="entry name" value="TPR-like"/>
    <property type="match status" value="2"/>
</dbReference>
<evidence type="ECO:0000313" key="1">
    <source>
        <dbReference type="EMBL" id="XBH14799.1"/>
    </source>
</evidence>
<sequence length="1806" mass="204031">MEQAQTLLAEANSYVPTRALRLEALILRAENRVPEARALLESSSDPESVTMYAALSLELGEIETALQRLETVNNSSDGHRLRALAYLMTGDASKASDEIAKATLLAPGWTINRFTTAIIDYYSCLSPGRPLPQLPPWPEPPHWTFVRTDDEARTRLSRAAAMFRALQTEPSSNFQLVRALKAWELACVANDPTRRSDANALCRKLLEDDPANEYCLVWAVARRFDVDTSQARALLEQKARTPEGAYESVISLLICYLEEQDIESASQLIEDSRENFARIDQLRVWQFWRDQIAAISGGESEDVHDSSISEPHFLALSLRSKARKDGDRLPLTQFLEKREAEGSVEARLELCDLYIDSKRWSDAVPLADKLLETMRTTEALRLACIVFLHAGLYSKCADSIEQHRSWFPLSQLPVALIQMKASAEQRSGQIRSAVRSAEDALSLDPNRINLRNLAELYLESGDFTALAQLASRHERYPDLTTEDLLILAARLSGVNQPVGVSLWKRAVDIGVANQQIAGAISIGYSLSMDSEIGPLMERLNALPEEDGFQRLDVVQVQTILQSRHQAATATFERYRAGEVCLQAAIQMFGSQLSYWFGRRQADNESDQKTQNPTYVRHGWRSRSEPFEQIPRRVCVDLTSLLLARRLGILPHIVQAYRPLHVPHRTPLALAAMREATFFNQPTRKANLLTVQNAISNRLITILPPDDVSPQATLEANRLGETVKTIAVAFEPQQNATGDDSQGQNVAPRTHSPHAVIRLVNELGRLSSDRSAKALTNLGAERESLVRRIVDASPRLLTSISVLEAFARAGVLQEICDTFDVYVNEVEARVLSEEIKNIQKAEEDTAWLTSMLEEIRSGLESGDYNLLPLFDNQQNESQDGEEPLPLQCTVDLLRYQNESTDLIWIDDRMINAFIHRDGSKIVDSVDFLLHLRSTGKLSNAEFYRSLNRYRASGLRFLALRKDEILYWLNAAIGSNGQFKESYELFIIRLSHARALGDSNTLRTTPVTEGQTLEWPFLLDSSAAVLDAMQELWYQKGQDKDCAKKAQWILDHLYTPDRGRSSALGNISPESDLMMEAVALGGLIASTWAGFGLDEHGQSRRRAYLNWLYHRLILPRFETDADLREVALSQVTQLLRVLRPQKRQTRKDAGAIAQLFKLWLGSLPEEIRDRVAADNGLMNSLGVKITRSVVIGDMHFDTAKFWSAARELLRMSTPVSLGQGRLISHPQNGLTFLATENLQTGEKSLLEEVPLEILASSTSQREKALAHVIKSFDLTQREADNLRQVLRDEDSPAEVMERLVLLRTQSAQHFYRALEEKLRKNMPIALSDLIPSDIFLFLRHLRLEIEQSETERNEATHDVLDTLATSLSVEDALDRLAQLPRALPNSLLDRIAVLSIGERRKIFIRFTKRAAWNIVPLAHACNLYYTFESDNRAYSRFADKLLKTIRSAEGTHPVDALLRILENVESELRLNRDFTRLPVVYRLLSLWSHASNLLRTMAHLGVDLKWIGDNFGNGWNRLPTELFNEESEYWRDVAHPSRLSSSRLVLSLAWFASRKGVHLAEPVRQQISDVWKADGSRVIELLFDASREPDSISSFFAENTGWPGVFVGEASAYYSSSRSPAGPKEAATLLLQGGDPIHWAHLHAVLRNGTIPEEAHDSFRALFLEADFEKLRTDRPELAPLALTFTSMHAHTLGVQVVDKVRSDILKMVRTEPPAQTSRRERNSEDIILSAAFYLYRRSTPQERQYEQTSAIWRELVEVRPELAGSCQQIVNRLIEALPNRQSRYLWKLQVFLRSCNVALEREQFVNE</sequence>
<proteinExistence type="predicted"/>
<dbReference type="Gene3D" id="1.25.40.10">
    <property type="entry name" value="Tetratricopeptide repeat domain"/>
    <property type="match status" value="2"/>
</dbReference>
<reference evidence="1" key="1">
    <citation type="submission" date="2023-03" db="EMBL/GenBank/DDBJ databases">
        <title>Edaphobacter sp.</title>
        <authorList>
            <person name="Huber K.J."/>
            <person name="Papendorf J."/>
            <person name="Pilke C."/>
            <person name="Bunk B."/>
            <person name="Sproeer C."/>
            <person name="Pester M."/>
        </authorList>
    </citation>
    <scope>NUCLEOTIDE SEQUENCE</scope>
    <source>
        <strain evidence="1">DSM 109920</strain>
    </source>
</reference>
<evidence type="ECO:0008006" key="2">
    <source>
        <dbReference type="Google" id="ProtNLM"/>
    </source>
</evidence>
<dbReference type="InterPro" id="IPR011990">
    <property type="entry name" value="TPR-like_helical_dom_sf"/>
</dbReference>